<protein>
    <submittedName>
        <fullName evidence="4">Uncharacterized protein</fullName>
    </submittedName>
</protein>
<dbReference type="Proteomes" id="UP000271889">
    <property type="component" value="Unassembled WGS sequence"/>
</dbReference>
<proteinExistence type="inferred from homology"/>
<dbReference type="OrthoDB" id="5795902at2759"/>
<dbReference type="SUPFAM" id="SSF51445">
    <property type="entry name" value="(Trans)glycosidases"/>
    <property type="match status" value="1"/>
</dbReference>
<keyword evidence="5" id="KW-1185">Reference proteome</keyword>
<evidence type="ECO:0000313" key="5">
    <source>
        <dbReference type="Proteomes" id="UP000271889"/>
    </source>
</evidence>
<keyword evidence="2" id="KW-0378">Hydrolase</keyword>
<dbReference type="Pfam" id="PF16499">
    <property type="entry name" value="Melibiase_2"/>
    <property type="match status" value="1"/>
</dbReference>
<dbReference type="InterPro" id="IPR017853">
    <property type="entry name" value="GH"/>
</dbReference>
<name>A0A3P6R1K0_CYLGO</name>
<keyword evidence="3" id="KW-0326">Glycosidase</keyword>
<dbReference type="EMBL" id="UYRV01009587">
    <property type="protein sequence ID" value="VDK56682.1"/>
    <property type="molecule type" value="Genomic_DNA"/>
</dbReference>
<dbReference type="Gene3D" id="3.20.20.70">
    <property type="entry name" value="Aldolase class I"/>
    <property type="match status" value="1"/>
</dbReference>
<organism evidence="4 5">
    <name type="scientific">Cylicostephanus goldi</name>
    <name type="common">Nematode worm</name>
    <dbReference type="NCBI Taxonomy" id="71465"/>
    <lineage>
        <taxon>Eukaryota</taxon>
        <taxon>Metazoa</taxon>
        <taxon>Ecdysozoa</taxon>
        <taxon>Nematoda</taxon>
        <taxon>Chromadorea</taxon>
        <taxon>Rhabditida</taxon>
        <taxon>Rhabditina</taxon>
        <taxon>Rhabditomorpha</taxon>
        <taxon>Strongyloidea</taxon>
        <taxon>Strongylidae</taxon>
        <taxon>Cylicostephanus</taxon>
    </lineage>
</organism>
<reference evidence="4 5" key="1">
    <citation type="submission" date="2018-11" db="EMBL/GenBank/DDBJ databases">
        <authorList>
            <consortium name="Pathogen Informatics"/>
        </authorList>
    </citation>
    <scope>NUCLEOTIDE SEQUENCE [LARGE SCALE GENOMIC DNA]</scope>
</reference>
<gene>
    <name evidence="4" type="ORF">CGOC_LOCUS3736</name>
</gene>
<sequence length="51" mass="6094">MGWMSWATFFCEVDCEKHPHACINEKLYQEMADKLDYTLPKCSEFTENRCI</sequence>
<dbReference type="InterPro" id="IPR002241">
    <property type="entry name" value="Glyco_hydro_27"/>
</dbReference>
<evidence type="ECO:0000256" key="2">
    <source>
        <dbReference type="ARBA" id="ARBA00022801"/>
    </source>
</evidence>
<dbReference type="GO" id="GO:0004553">
    <property type="term" value="F:hydrolase activity, hydrolyzing O-glycosyl compounds"/>
    <property type="evidence" value="ECO:0007669"/>
    <property type="project" value="InterPro"/>
</dbReference>
<dbReference type="AlphaFoldDB" id="A0A3P6R1K0"/>
<dbReference type="GO" id="GO:0005975">
    <property type="term" value="P:carbohydrate metabolic process"/>
    <property type="evidence" value="ECO:0007669"/>
    <property type="project" value="InterPro"/>
</dbReference>
<accession>A0A3P6R1K0</accession>
<evidence type="ECO:0000256" key="3">
    <source>
        <dbReference type="ARBA" id="ARBA00023295"/>
    </source>
</evidence>
<evidence type="ECO:0000256" key="1">
    <source>
        <dbReference type="ARBA" id="ARBA00009743"/>
    </source>
</evidence>
<evidence type="ECO:0000313" key="4">
    <source>
        <dbReference type="EMBL" id="VDK56682.1"/>
    </source>
</evidence>
<dbReference type="InterPro" id="IPR013785">
    <property type="entry name" value="Aldolase_TIM"/>
</dbReference>
<comment type="similarity">
    <text evidence="1">Belongs to the glycosyl hydrolase 27 family.</text>
</comment>